<evidence type="ECO:0000313" key="2">
    <source>
        <dbReference type="EMBL" id="KAF2747900.1"/>
    </source>
</evidence>
<feature type="region of interest" description="Disordered" evidence="1">
    <location>
        <begin position="34"/>
        <end position="82"/>
    </location>
</feature>
<evidence type="ECO:0000313" key="3">
    <source>
        <dbReference type="Proteomes" id="UP000799440"/>
    </source>
</evidence>
<protein>
    <submittedName>
        <fullName evidence="2">Uncharacterized protein</fullName>
    </submittedName>
</protein>
<dbReference type="AlphaFoldDB" id="A0A6A6VEC4"/>
<keyword evidence="3" id="KW-1185">Reference proteome</keyword>
<accession>A0A6A6VEC4</accession>
<name>A0A6A6VEC4_9PLEO</name>
<feature type="compositionally biased region" description="Basic and acidic residues" evidence="1">
    <location>
        <begin position="43"/>
        <end position="56"/>
    </location>
</feature>
<dbReference type="EMBL" id="MU006571">
    <property type="protein sequence ID" value="KAF2747900.1"/>
    <property type="molecule type" value="Genomic_DNA"/>
</dbReference>
<organism evidence="2 3">
    <name type="scientific">Sporormia fimetaria CBS 119925</name>
    <dbReference type="NCBI Taxonomy" id="1340428"/>
    <lineage>
        <taxon>Eukaryota</taxon>
        <taxon>Fungi</taxon>
        <taxon>Dikarya</taxon>
        <taxon>Ascomycota</taxon>
        <taxon>Pezizomycotina</taxon>
        <taxon>Dothideomycetes</taxon>
        <taxon>Pleosporomycetidae</taxon>
        <taxon>Pleosporales</taxon>
        <taxon>Sporormiaceae</taxon>
        <taxon>Sporormia</taxon>
    </lineage>
</organism>
<sequence>MLWSIVDPVCATSMEEVGATKVERERWPEAPARGRFGHAQATRADRSCRRFPDGRKSQSGSLCDGQKAGLGSSGSSEMRAGDASTSHMLTSSCYHGRRAAGGGTCTPASNQCSPQTRNWVLLVAVVEAALEARRPPLVSLCDIPVHSLLYPSVWRPISSTASLGRNRKPAARLSRCTARWRRPARSPS</sequence>
<gene>
    <name evidence="2" type="ORF">M011DRAFT_458302</name>
</gene>
<evidence type="ECO:0000256" key="1">
    <source>
        <dbReference type="SAM" id="MobiDB-lite"/>
    </source>
</evidence>
<reference evidence="2" key="1">
    <citation type="journal article" date="2020" name="Stud. Mycol.">
        <title>101 Dothideomycetes genomes: a test case for predicting lifestyles and emergence of pathogens.</title>
        <authorList>
            <person name="Haridas S."/>
            <person name="Albert R."/>
            <person name="Binder M."/>
            <person name="Bloem J."/>
            <person name="Labutti K."/>
            <person name="Salamov A."/>
            <person name="Andreopoulos B."/>
            <person name="Baker S."/>
            <person name="Barry K."/>
            <person name="Bills G."/>
            <person name="Bluhm B."/>
            <person name="Cannon C."/>
            <person name="Castanera R."/>
            <person name="Culley D."/>
            <person name="Daum C."/>
            <person name="Ezra D."/>
            <person name="Gonzalez J."/>
            <person name="Henrissat B."/>
            <person name="Kuo A."/>
            <person name="Liang C."/>
            <person name="Lipzen A."/>
            <person name="Lutzoni F."/>
            <person name="Magnuson J."/>
            <person name="Mondo S."/>
            <person name="Nolan M."/>
            <person name="Ohm R."/>
            <person name="Pangilinan J."/>
            <person name="Park H.-J."/>
            <person name="Ramirez L."/>
            <person name="Alfaro M."/>
            <person name="Sun H."/>
            <person name="Tritt A."/>
            <person name="Yoshinaga Y."/>
            <person name="Zwiers L.-H."/>
            <person name="Turgeon B."/>
            <person name="Goodwin S."/>
            <person name="Spatafora J."/>
            <person name="Crous P."/>
            <person name="Grigoriev I."/>
        </authorList>
    </citation>
    <scope>NUCLEOTIDE SEQUENCE</scope>
    <source>
        <strain evidence="2">CBS 119925</strain>
    </source>
</reference>
<proteinExistence type="predicted"/>
<dbReference type="Proteomes" id="UP000799440">
    <property type="component" value="Unassembled WGS sequence"/>
</dbReference>